<dbReference type="RefSeq" id="WP_386043453.1">
    <property type="nucleotide sequence ID" value="NZ_JBHUIO010000002.1"/>
</dbReference>
<dbReference type="SUPFAM" id="SSF88946">
    <property type="entry name" value="Sigma2 domain of RNA polymerase sigma factors"/>
    <property type="match status" value="1"/>
</dbReference>
<evidence type="ECO:0000256" key="3">
    <source>
        <dbReference type="ARBA" id="ARBA00023082"/>
    </source>
</evidence>
<keyword evidence="5 6" id="KW-0804">Transcription</keyword>
<dbReference type="SUPFAM" id="SSF88659">
    <property type="entry name" value="Sigma3 and sigma4 domains of RNA polymerase sigma factors"/>
    <property type="match status" value="1"/>
</dbReference>
<evidence type="ECO:0000313" key="10">
    <source>
        <dbReference type="Proteomes" id="UP001597343"/>
    </source>
</evidence>
<dbReference type="NCBIfam" id="TIGR02937">
    <property type="entry name" value="sigma70-ECF"/>
    <property type="match status" value="1"/>
</dbReference>
<evidence type="ECO:0000259" key="7">
    <source>
        <dbReference type="Pfam" id="PF04542"/>
    </source>
</evidence>
<dbReference type="Gene3D" id="1.10.1740.10">
    <property type="match status" value="1"/>
</dbReference>
<feature type="domain" description="RNA polymerase sigma-70 region 2" evidence="7">
    <location>
        <begin position="17"/>
        <end position="81"/>
    </location>
</feature>
<keyword evidence="10" id="KW-1185">Reference proteome</keyword>
<keyword evidence="3 6" id="KW-0731">Sigma factor</keyword>
<keyword evidence="2 6" id="KW-0805">Transcription regulation</keyword>
<dbReference type="InterPro" id="IPR039425">
    <property type="entry name" value="RNA_pol_sigma-70-like"/>
</dbReference>
<sequence length="177" mass="20787">MLELASGNDAALDMIIIRYHKPLFGYLYRLTLDEKVAEDLVQETFVAIYQQGQQGIVPQRFKPWLYKIATNACKDYWKKASFRKESLQAPPREQTSQVANLIERQVERQWMIDALNQLPIMYRTVLYLRFYQDLKYSEIASVVDLPINTIKTQVGRGLKKLECILREEDIRAEVGRR</sequence>
<dbReference type="PANTHER" id="PTHR43133:SF8">
    <property type="entry name" value="RNA POLYMERASE SIGMA FACTOR HI_1459-RELATED"/>
    <property type="match status" value="1"/>
</dbReference>
<dbReference type="EMBL" id="JBHUIO010000002">
    <property type="protein sequence ID" value="MFD2168596.1"/>
    <property type="molecule type" value="Genomic_DNA"/>
</dbReference>
<dbReference type="Pfam" id="PF08281">
    <property type="entry name" value="Sigma70_r4_2"/>
    <property type="match status" value="1"/>
</dbReference>
<feature type="domain" description="RNA polymerase sigma factor 70 region 4 type 2" evidence="8">
    <location>
        <begin position="109"/>
        <end position="161"/>
    </location>
</feature>
<evidence type="ECO:0000256" key="5">
    <source>
        <dbReference type="ARBA" id="ARBA00023163"/>
    </source>
</evidence>
<evidence type="ECO:0000313" key="9">
    <source>
        <dbReference type="EMBL" id="MFD2168596.1"/>
    </source>
</evidence>
<dbReference type="InterPro" id="IPR014284">
    <property type="entry name" value="RNA_pol_sigma-70_dom"/>
</dbReference>
<dbReference type="InterPro" id="IPR036388">
    <property type="entry name" value="WH-like_DNA-bd_sf"/>
</dbReference>
<gene>
    <name evidence="9" type="ORF">ACFSOY_01005</name>
</gene>
<dbReference type="Gene3D" id="1.10.10.10">
    <property type="entry name" value="Winged helix-like DNA-binding domain superfamily/Winged helix DNA-binding domain"/>
    <property type="match status" value="1"/>
</dbReference>
<dbReference type="InterPro" id="IPR013249">
    <property type="entry name" value="RNA_pol_sigma70_r4_t2"/>
</dbReference>
<comment type="caution">
    <text evidence="9">The sequence shown here is derived from an EMBL/GenBank/DDBJ whole genome shotgun (WGS) entry which is preliminary data.</text>
</comment>
<evidence type="ECO:0000256" key="4">
    <source>
        <dbReference type="ARBA" id="ARBA00023125"/>
    </source>
</evidence>
<dbReference type="InterPro" id="IPR007627">
    <property type="entry name" value="RNA_pol_sigma70_r2"/>
</dbReference>
<dbReference type="PROSITE" id="PS01063">
    <property type="entry name" value="SIGMA70_ECF"/>
    <property type="match status" value="1"/>
</dbReference>
<proteinExistence type="inferred from homology"/>
<name>A0ABW4ZTH9_9BACL</name>
<comment type="similarity">
    <text evidence="1 6">Belongs to the sigma-70 factor family. ECF subfamily.</text>
</comment>
<dbReference type="Proteomes" id="UP001597343">
    <property type="component" value="Unassembled WGS sequence"/>
</dbReference>
<dbReference type="InterPro" id="IPR013324">
    <property type="entry name" value="RNA_pol_sigma_r3/r4-like"/>
</dbReference>
<evidence type="ECO:0000256" key="6">
    <source>
        <dbReference type="RuleBase" id="RU000716"/>
    </source>
</evidence>
<dbReference type="InterPro" id="IPR013325">
    <property type="entry name" value="RNA_pol_sigma_r2"/>
</dbReference>
<accession>A0ABW4ZTH9</accession>
<dbReference type="InterPro" id="IPR000838">
    <property type="entry name" value="RNA_pol_sigma70_ECF_CS"/>
</dbReference>
<dbReference type="CDD" id="cd06171">
    <property type="entry name" value="Sigma70_r4"/>
    <property type="match status" value="1"/>
</dbReference>
<evidence type="ECO:0000256" key="1">
    <source>
        <dbReference type="ARBA" id="ARBA00010641"/>
    </source>
</evidence>
<dbReference type="Pfam" id="PF04542">
    <property type="entry name" value="Sigma70_r2"/>
    <property type="match status" value="1"/>
</dbReference>
<keyword evidence="4 6" id="KW-0238">DNA-binding</keyword>
<dbReference type="PANTHER" id="PTHR43133">
    <property type="entry name" value="RNA POLYMERASE ECF-TYPE SIGMA FACTO"/>
    <property type="match status" value="1"/>
</dbReference>
<evidence type="ECO:0000256" key="2">
    <source>
        <dbReference type="ARBA" id="ARBA00023015"/>
    </source>
</evidence>
<evidence type="ECO:0000259" key="8">
    <source>
        <dbReference type="Pfam" id="PF08281"/>
    </source>
</evidence>
<reference evidence="10" key="1">
    <citation type="journal article" date="2019" name="Int. J. Syst. Evol. Microbiol.">
        <title>The Global Catalogue of Microorganisms (GCM) 10K type strain sequencing project: providing services to taxonomists for standard genome sequencing and annotation.</title>
        <authorList>
            <consortium name="The Broad Institute Genomics Platform"/>
            <consortium name="The Broad Institute Genome Sequencing Center for Infectious Disease"/>
            <person name="Wu L."/>
            <person name="Ma J."/>
        </authorList>
    </citation>
    <scope>NUCLEOTIDE SEQUENCE [LARGE SCALE GENOMIC DNA]</scope>
    <source>
        <strain evidence="10">CGMCC 1.13574</strain>
    </source>
</reference>
<protein>
    <recommendedName>
        <fullName evidence="6">RNA polymerase sigma factor</fullName>
    </recommendedName>
</protein>
<organism evidence="9 10">
    <name type="scientific">Tumebacillus lipolyticus</name>
    <dbReference type="NCBI Taxonomy" id="1280370"/>
    <lineage>
        <taxon>Bacteria</taxon>
        <taxon>Bacillati</taxon>
        <taxon>Bacillota</taxon>
        <taxon>Bacilli</taxon>
        <taxon>Bacillales</taxon>
        <taxon>Alicyclobacillaceae</taxon>
        <taxon>Tumebacillus</taxon>
    </lineage>
</organism>